<dbReference type="RefSeq" id="WP_106606828.1">
    <property type="nucleotide sequence ID" value="NZ_PYGJ01000001.1"/>
</dbReference>
<comment type="caution">
    <text evidence="2">The sequence shown here is derived from an EMBL/GenBank/DDBJ whole genome shotgun (WGS) entry which is preliminary data.</text>
</comment>
<gene>
    <name evidence="2" type="ORF">CLV88_101569</name>
</gene>
<dbReference type="OrthoDB" id="7874312at2"/>
<protein>
    <submittedName>
        <fullName evidence="2">Uncharacterized protein</fullName>
    </submittedName>
</protein>
<evidence type="ECO:0000313" key="2">
    <source>
        <dbReference type="EMBL" id="PSL22144.1"/>
    </source>
</evidence>
<keyword evidence="1" id="KW-1133">Transmembrane helix</keyword>
<evidence type="ECO:0000313" key="3">
    <source>
        <dbReference type="Proteomes" id="UP000240418"/>
    </source>
</evidence>
<dbReference type="Proteomes" id="UP000240418">
    <property type="component" value="Unassembled WGS sequence"/>
</dbReference>
<dbReference type="EMBL" id="PYGJ01000001">
    <property type="protein sequence ID" value="PSL22144.1"/>
    <property type="molecule type" value="Genomic_DNA"/>
</dbReference>
<keyword evidence="1" id="KW-0812">Transmembrane</keyword>
<feature type="transmembrane region" description="Helical" evidence="1">
    <location>
        <begin position="95"/>
        <end position="120"/>
    </location>
</feature>
<name>A0A2P8FKA2_9RHOB</name>
<keyword evidence="1" id="KW-0472">Membrane</keyword>
<accession>A0A2P8FKA2</accession>
<dbReference type="AlphaFoldDB" id="A0A2P8FKA2"/>
<evidence type="ECO:0000256" key="1">
    <source>
        <dbReference type="SAM" id="Phobius"/>
    </source>
</evidence>
<keyword evidence="3" id="KW-1185">Reference proteome</keyword>
<sequence>MIDEKDLSRKTRALLDLIHEKFGIKADKLDIAMRKIGRRLPKRAHTSAKVLVDAQAQAGHPKLMLQGDMTRVAAAYETLKQDLDAVDRADRRKGAILGTLGALSFNLIALVVLLVAFLMWRGLI</sequence>
<reference evidence="2 3" key="1">
    <citation type="submission" date="2018-03" db="EMBL/GenBank/DDBJ databases">
        <title>Genomic Encyclopedia of Archaeal and Bacterial Type Strains, Phase II (KMG-II): from individual species to whole genera.</title>
        <authorList>
            <person name="Goeker M."/>
        </authorList>
    </citation>
    <scope>NUCLEOTIDE SEQUENCE [LARGE SCALE GENOMIC DNA]</scope>
    <source>
        <strain evidence="2 3">DSM 100673</strain>
    </source>
</reference>
<organism evidence="2 3">
    <name type="scientific">Shimia abyssi</name>
    <dbReference type="NCBI Taxonomy" id="1662395"/>
    <lineage>
        <taxon>Bacteria</taxon>
        <taxon>Pseudomonadati</taxon>
        <taxon>Pseudomonadota</taxon>
        <taxon>Alphaproteobacteria</taxon>
        <taxon>Rhodobacterales</taxon>
        <taxon>Roseobacteraceae</taxon>
    </lineage>
</organism>
<proteinExistence type="predicted"/>